<dbReference type="PATRIC" id="fig|1280953.3.peg.1175"/>
<protein>
    <submittedName>
        <fullName evidence="1">Putative lipoprotein</fullName>
    </submittedName>
</protein>
<reference evidence="1 2" key="1">
    <citation type="journal article" date="2014" name="Antonie Van Leeuwenhoek">
        <title>Hyphomonas beringensis sp. nov. and Hyphomonas chukchiensis sp. nov., isolated from surface seawater of the Bering Sea and Chukchi Sea.</title>
        <authorList>
            <person name="Li C."/>
            <person name="Lai Q."/>
            <person name="Li G."/>
            <person name="Dong C."/>
            <person name="Wang J."/>
            <person name="Liao Y."/>
            <person name="Shao Z."/>
        </authorList>
    </citation>
    <scope>NUCLEOTIDE SEQUENCE [LARGE SCALE GENOMIC DNA]</scope>
    <source>
        <strain evidence="1 2">SCH89</strain>
    </source>
</reference>
<evidence type="ECO:0000313" key="2">
    <source>
        <dbReference type="Proteomes" id="UP000024942"/>
    </source>
</evidence>
<dbReference type="OrthoDB" id="7623969at2"/>
<proteinExistence type="predicted"/>
<keyword evidence="2" id="KW-1185">Reference proteome</keyword>
<sequence>MKYLLTGVAAIALLTACGDKNKDKDGASPAGIELSDSKLPGVKLRKGDPATAPAVLSAFSLDHSGKGRVSFTGSEVKGAKAVFKNVTLVSAEEVTDAEGVADDGELNLKGSDLKAAEMSFEGLGMLNGKPNFSKIVLSDVSFVPKDPEENHGSSKIKSMELVNPSPETAAWIASLFGKGEAMDMPEGKALAFDLWSMKDVNFKIDEEEGQKGDFVISSVDVLGMKDEKAAQMGLKGLKLNMIDPTDDTDLKASLGGVDLRGVNLAVLKGMSADEAGSGAVASMLEVFQNDPANPGYDSVLIDDLKVAVSGADFDMPKLASKVSRDKKGRAVKVVTDPFKMTLGTSEGELGEKLGAQLALLGYEKLELSGQGEQTYDPDKDMVTIAKGKNFWKLDDGFRIDFSGQYEGASAMAAAQAKATAAETPVDPGAMMQDALDKMLIHNFQLAIDDDGFLARGFNAYAAQSGQDPQQLRSQVAGMMAMAPMMAAQSGVDPELVTEAATALSSFVTDPKTLTLTLAPAKPVRLADFAEMEDPSALTKTALGFSAKNE</sequence>
<dbReference type="PROSITE" id="PS51257">
    <property type="entry name" value="PROKAR_LIPOPROTEIN"/>
    <property type="match status" value="1"/>
</dbReference>
<dbReference type="EMBL" id="ARYL01000006">
    <property type="protein sequence ID" value="KDA03378.1"/>
    <property type="molecule type" value="Genomic_DNA"/>
</dbReference>
<organism evidence="1 2">
    <name type="scientific">Hyphomonas oceanitis SCH89</name>
    <dbReference type="NCBI Taxonomy" id="1280953"/>
    <lineage>
        <taxon>Bacteria</taxon>
        <taxon>Pseudomonadati</taxon>
        <taxon>Pseudomonadota</taxon>
        <taxon>Alphaproteobacteria</taxon>
        <taxon>Hyphomonadales</taxon>
        <taxon>Hyphomonadaceae</taxon>
        <taxon>Hyphomonas</taxon>
    </lineage>
</organism>
<accession>A0A059GAB4</accession>
<dbReference type="AlphaFoldDB" id="A0A059GAB4"/>
<dbReference type="eggNOG" id="ENOG50335J3">
    <property type="taxonomic scope" value="Bacteria"/>
</dbReference>
<dbReference type="STRING" id="1280953.HOC_05833"/>
<evidence type="ECO:0000313" key="1">
    <source>
        <dbReference type="EMBL" id="KDA03378.1"/>
    </source>
</evidence>
<dbReference type="RefSeq" id="WP_035536655.1">
    <property type="nucleotide sequence ID" value="NZ_ARYL01000006.1"/>
</dbReference>
<dbReference type="Proteomes" id="UP000024942">
    <property type="component" value="Unassembled WGS sequence"/>
</dbReference>
<name>A0A059GAB4_9PROT</name>
<keyword evidence="1" id="KW-0449">Lipoprotein</keyword>
<comment type="caution">
    <text evidence="1">The sequence shown here is derived from an EMBL/GenBank/DDBJ whole genome shotgun (WGS) entry which is preliminary data.</text>
</comment>
<gene>
    <name evidence="1" type="ORF">HOC_05833</name>
</gene>